<accession>A0A9X3N4L3</accession>
<comment type="caution">
    <text evidence="2">The sequence shown here is derived from an EMBL/GenBank/DDBJ whole genome shotgun (WGS) entry which is preliminary data.</text>
</comment>
<keyword evidence="3" id="KW-1185">Reference proteome</keyword>
<dbReference type="AlphaFoldDB" id="A0A9X3N4L3"/>
<evidence type="ECO:0000256" key="1">
    <source>
        <dbReference type="SAM" id="SignalP"/>
    </source>
</evidence>
<proteinExistence type="predicted"/>
<feature type="chain" id="PRO_5040875984" description="SMP-30/Gluconolactonase/LRE-like region domain-containing protein" evidence="1">
    <location>
        <begin position="29"/>
        <end position="396"/>
    </location>
</feature>
<keyword evidence="1" id="KW-0732">Signal</keyword>
<sequence>MTPTLPSTRRLRSLGTVVAVAVAFPATALGAQTPGPRVIRIDAATGAKTVLAGGGPWTTLNAVAVGPSGTVYVADQGGIYSLSAPGFAVTPLAKAGASSLLISGSTLYAGGSTGVSSIDANPPFTQTLFSPEHVRGFAVVGSTLYTTTDPACAPDGHNAAVVAIDTTTGSRQTVGDLGCGYPSAIVAAPNGTLFVGRVDVNGSSSGIVRLNPVSGTVTPVATGGKLRAPAGIAITSSGDLIVADATSGVLRISTATGKQTTIASGGDFTQSGSVALDPSGNIYVTASGTATLKATAKARQRFSSGIRVSVTCRPRCGLAYRMTFPGQSYAGTGFELIDRPGTKWTLRLKMGAETKRLLSKTLRRKRSMKVRVKLVPLDGNHQTIGKEVNLTVVLAR</sequence>
<dbReference type="RefSeq" id="WP_270046391.1">
    <property type="nucleotide sequence ID" value="NZ_JAPDOD010000089.1"/>
</dbReference>
<dbReference type="SUPFAM" id="SSF63829">
    <property type="entry name" value="Calcium-dependent phosphotriesterase"/>
    <property type="match status" value="1"/>
</dbReference>
<feature type="signal peptide" evidence="1">
    <location>
        <begin position="1"/>
        <end position="28"/>
    </location>
</feature>
<dbReference type="InterPro" id="IPR011042">
    <property type="entry name" value="6-blade_b-propeller_TolB-like"/>
</dbReference>
<dbReference type="EMBL" id="JAPDOD010000089">
    <property type="protein sequence ID" value="MDA0167141.1"/>
    <property type="molecule type" value="Genomic_DNA"/>
</dbReference>
<organism evidence="2 3">
    <name type="scientific">Solirubrobacter ginsenosidimutans</name>
    <dbReference type="NCBI Taxonomy" id="490573"/>
    <lineage>
        <taxon>Bacteria</taxon>
        <taxon>Bacillati</taxon>
        <taxon>Actinomycetota</taxon>
        <taxon>Thermoleophilia</taxon>
        <taxon>Solirubrobacterales</taxon>
        <taxon>Solirubrobacteraceae</taxon>
        <taxon>Solirubrobacter</taxon>
    </lineage>
</organism>
<dbReference type="Proteomes" id="UP001149140">
    <property type="component" value="Unassembled WGS sequence"/>
</dbReference>
<protein>
    <recommendedName>
        <fullName evidence="4">SMP-30/Gluconolactonase/LRE-like region domain-containing protein</fullName>
    </recommendedName>
</protein>
<name>A0A9X3N4L3_9ACTN</name>
<gene>
    <name evidence="2" type="ORF">OM076_43170</name>
</gene>
<evidence type="ECO:0000313" key="2">
    <source>
        <dbReference type="EMBL" id="MDA0167141.1"/>
    </source>
</evidence>
<evidence type="ECO:0000313" key="3">
    <source>
        <dbReference type="Proteomes" id="UP001149140"/>
    </source>
</evidence>
<dbReference type="Gene3D" id="2.120.10.30">
    <property type="entry name" value="TolB, C-terminal domain"/>
    <property type="match status" value="1"/>
</dbReference>
<evidence type="ECO:0008006" key="4">
    <source>
        <dbReference type="Google" id="ProtNLM"/>
    </source>
</evidence>
<reference evidence="2" key="1">
    <citation type="submission" date="2022-10" db="EMBL/GenBank/DDBJ databases">
        <title>The WGS of Solirubrobacter ginsenosidimutans DSM 21036.</title>
        <authorList>
            <person name="Jiang Z."/>
        </authorList>
    </citation>
    <scope>NUCLEOTIDE SEQUENCE</scope>
    <source>
        <strain evidence="2">DSM 21036</strain>
    </source>
</reference>